<dbReference type="SUPFAM" id="SSF54001">
    <property type="entry name" value="Cysteine proteinases"/>
    <property type="match status" value="1"/>
</dbReference>
<evidence type="ECO:0000259" key="7">
    <source>
        <dbReference type="SMART" id="SM00645"/>
    </source>
</evidence>
<dbReference type="FunFam" id="3.90.70.10:FF:000023">
    <property type="entry name" value="Senescence-specific cysteine protease SAG39"/>
    <property type="match status" value="1"/>
</dbReference>
<dbReference type="Pfam" id="PF00112">
    <property type="entry name" value="Peptidase_C1"/>
    <property type="match status" value="1"/>
</dbReference>
<feature type="domain" description="Peptidase C1A papain C-terminal" evidence="7">
    <location>
        <begin position="142"/>
        <end position="359"/>
    </location>
</feature>
<dbReference type="PROSITE" id="PS00640">
    <property type="entry name" value="THIOL_PROTEASE_ASN"/>
    <property type="match status" value="1"/>
</dbReference>
<evidence type="ECO:0000313" key="9">
    <source>
        <dbReference type="EMBL" id="CAH9061165.1"/>
    </source>
</evidence>
<feature type="domain" description="Cathepsin propeptide inhibitor" evidence="8">
    <location>
        <begin position="49"/>
        <end position="106"/>
    </location>
</feature>
<evidence type="ECO:0000256" key="6">
    <source>
        <dbReference type="ARBA" id="ARBA00023157"/>
    </source>
</evidence>
<keyword evidence="6" id="KW-1015">Disulfide bond</keyword>
<dbReference type="InterPro" id="IPR000668">
    <property type="entry name" value="Peptidase_C1A_C"/>
</dbReference>
<evidence type="ECO:0000256" key="1">
    <source>
        <dbReference type="ARBA" id="ARBA00008455"/>
    </source>
</evidence>
<keyword evidence="2" id="KW-0645">Protease</keyword>
<dbReference type="InterPro" id="IPR013201">
    <property type="entry name" value="Prot_inhib_I29"/>
</dbReference>
<organism evidence="9 10">
    <name type="scientific">Cuscuta epithymum</name>
    <dbReference type="NCBI Taxonomy" id="186058"/>
    <lineage>
        <taxon>Eukaryota</taxon>
        <taxon>Viridiplantae</taxon>
        <taxon>Streptophyta</taxon>
        <taxon>Embryophyta</taxon>
        <taxon>Tracheophyta</taxon>
        <taxon>Spermatophyta</taxon>
        <taxon>Magnoliopsida</taxon>
        <taxon>eudicotyledons</taxon>
        <taxon>Gunneridae</taxon>
        <taxon>Pentapetalae</taxon>
        <taxon>asterids</taxon>
        <taxon>lamiids</taxon>
        <taxon>Solanales</taxon>
        <taxon>Convolvulaceae</taxon>
        <taxon>Cuscuteae</taxon>
        <taxon>Cuscuta</taxon>
        <taxon>Cuscuta subgen. Cuscuta</taxon>
    </lineage>
</organism>
<dbReference type="Gene3D" id="3.90.70.10">
    <property type="entry name" value="Cysteine proteinases"/>
    <property type="match status" value="1"/>
</dbReference>
<comment type="similarity">
    <text evidence="1">Belongs to the peptidase C1 family.</text>
</comment>
<keyword evidence="5" id="KW-0788">Thiol protease</keyword>
<proteinExistence type="inferred from homology"/>
<evidence type="ECO:0000313" key="10">
    <source>
        <dbReference type="Proteomes" id="UP001152523"/>
    </source>
</evidence>
<sequence length="361" mass="40000">MCNNIYMMGSSSMRLKRFSCLVLICQIIFVTTTIITPTSSLLTITWEEHEKWMNYHGRVYENEMEKEFRFAVFKENLEFIHAFNREKSWSFRLGVNKFADLTNHEFRALRATGYKSPLIHSLNDDGTPSPPNTFRYNNFTAIPRSLNWKNKGAVTPVKDQGQCGSCWAFSAVAAVEGIHAISTGNLISLSEQQLIDCNTMNMGCKNGGGVGQAFEYIINNKGLTDDHSYPYSGLNRTGCRNRISPAAGITGYELVPVNNETALLQAVANQPVSVSIDVGQPASAFQFYRSGVFSGSCGTQLNHDVAIVGYGKTINGTDYWVVKNSWGLEWGEMGYIRMERGISDTKGLCGLAMSASYPTVA</sequence>
<dbReference type="AlphaFoldDB" id="A0AAV0C0S8"/>
<protein>
    <submittedName>
        <fullName evidence="9">Uncharacterized protein</fullName>
    </submittedName>
</protein>
<dbReference type="SMART" id="SM00848">
    <property type="entry name" value="Inhibitor_I29"/>
    <property type="match status" value="1"/>
</dbReference>
<evidence type="ECO:0000259" key="8">
    <source>
        <dbReference type="SMART" id="SM00848"/>
    </source>
</evidence>
<dbReference type="PRINTS" id="PR00705">
    <property type="entry name" value="PAPAIN"/>
</dbReference>
<dbReference type="InterPro" id="IPR013128">
    <property type="entry name" value="Peptidase_C1A"/>
</dbReference>
<keyword evidence="10" id="KW-1185">Reference proteome</keyword>
<dbReference type="SMART" id="SM00645">
    <property type="entry name" value="Pept_C1"/>
    <property type="match status" value="1"/>
</dbReference>
<dbReference type="InterPro" id="IPR025661">
    <property type="entry name" value="Pept_asp_AS"/>
</dbReference>
<dbReference type="CDD" id="cd02248">
    <property type="entry name" value="Peptidase_C1A"/>
    <property type="match status" value="1"/>
</dbReference>
<evidence type="ECO:0000256" key="3">
    <source>
        <dbReference type="ARBA" id="ARBA00022729"/>
    </source>
</evidence>
<dbReference type="EMBL" id="CAMAPF010000009">
    <property type="protein sequence ID" value="CAH9061165.1"/>
    <property type="molecule type" value="Genomic_DNA"/>
</dbReference>
<keyword evidence="4" id="KW-0378">Hydrolase</keyword>
<accession>A0AAV0C0S8</accession>
<dbReference type="InterPro" id="IPR038765">
    <property type="entry name" value="Papain-like_cys_pep_sf"/>
</dbReference>
<dbReference type="GO" id="GO:0006508">
    <property type="term" value="P:proteolysis"/>
    <property type="evidence" value="ECO:0007669"/>
    <property type="project" value="UniProtKB-KW"/>
</dbReference>
<dbReference type="PROSITE" id="PS00139">
    <property type="entry name" value="THIOL_PROTEASE_CYS"/>
    <property type="match status" value="1"/>
</dbReference>
<evidence type="ECO:0000256" key="4">
    <source>
        <dbReference type="ARBA" id="ARBA00022801"/>
    </source>
</evidence>
<dbReference type="GO" id="GO:0008234">
    <property type="term" value="F:cysteine-type peptidase activity"/>
    <property type="evidence" value="ECO:0007669"/>
    <property type="project" value="UniProtKB-KW"/>
</dbReference>
<dbReference type="Proteomes" id="UP001152523">
    <property type="component" value="Unassembled WGS sequence"/>
</dbReference>
<dbReference type="Pfam" id="PF08246">
    <property type="entry name" value="Inhibitor_I29"/>
    <property type="match status" value="1"/>
</dbReference>
<reference evidence="9" key="1">
    <citation type="submission" date="2022-07" db="EMBL/GenBank/DDBJ databases">
        <authorList>
            <person name="Macas J."/>
            <person name="Novak P."/>
            <person name="Neumann P."/>
        </authorList>
    </citation>
    <scope>NUCLEOTIDE SEQUENCE</scope>
</reference>
<evidence type="ECO:0000256" key="2">
    <source>
        <dbReference type="ARBA" id="ARBA00022670"/>
    </source>
</evidence>
<name>A0AAV0C0S8_9ASTE</name>
<dbReference type="InterPro" id="IPR039417">
    <property type="entry name" value="Peptidase_C1A_papain-like"/>
</dbReference>
<keyword evidence="3" id="KW-0732">Signal</keyword>
<evidence type="ECO:0000256" key="5">
    <source>
        <dbReference type="ARBA" id="ARBA00022807"/>
    </source>
</evidence>
<dbReference type="PANTHER" id="PTHR12411">
    <property type="entry name" value="CYSTEINE PROTEASE FAMILY C1-RELATED"/>
    <property type="match status" value="1"/>
</dbReference>
<comment type="caution">
    <text evidence="9">The sequence shown here is derived from an EMBL/GenBank/DDBJ whole genome shotgun (WGS) entry which is preliminary data.</text>
</comment>
<gene>
    <name evidence="9" type="ORF">CEPIT_LOCUS1661</name>
</gene>
<dbReference type="InterPro" id="IPR000169">
    <property type="entry name" value="Pept_cys_AS"/>
</dbReference>